<evidence type="ECO:0000313" key="2">
    <source>
        <dbReference type="Proteomes" id="UP001501020"/>
    </source>
</evidence>
<protein>
    <submittedName>
        <fullName evidence="1">Uncharacterized protein</fullName>
    </submittedName>
</protein>
<organism evidence="1 2">
    <name type="scientific">Actinomadura napierensis</name>
    <dbReference type="NCBI Taxonomy" id="267854"/>
    <lineage>
        <taxon>Bacteria</taxon>
        <taxon>Bacillati</taxon>
        <taxon>Actinomycetota</taxon>
        <taxon>Actinomycetes</taxon>
        <taxon>Streptosporangiales</taxon>
        <taxon>Thermomonosporaceae</taxon>
        <taxon>Actinomadura</taxon>
    </lineage>
</organism>
<proteinExistence type="predicted"/>
<evidence type="ECO:0000313" key="1">
    <source>
        <dbReference type="EMBL" id="GAA2161695.1"/>
    </source>
</evidence>
<comment type="caution">
    <text evidence="1">The sequence shown here is derived from an EMBL/GenBank/DDBJ whole genome shotgun (WGS) entry which is preliminary data.</text>
</comment>
<keyword evidence="2" id="KW-1185">Reference proteome</keyword>
<dbReference type="EMBL" id="BAAAMR010000100">
    <property type="protein sequence ID" value="GAA2161695.1"/>
    <property type="molecule type" value="Genomic_DNA"/>
</dbReference>
<sequence length="182" mass="20614">MLHKERYGVELYADQNVISFDGTTIELAKAEFVGYSVVRNEMRVPLNMYVHTSSQYHFEMGFFPVNQAPAVVFKDSGVRSNTPPDWQFLVDLSKAYVEPRLLREFLAAVEAGQTVDVGKVRIDRNGFAGGSVSHGWDGIEGVTFEKGSYFVRVRGARKPILRIPQQNQNVMLLPQIFDVLKR</sequence>
<dbReference type="Proteomes" id="UP001501020">
    <property type="component" value="Unassembled WGS sequence"/>
</dbReference>
<name>A0ABN3ADV1_9ACTN</name>
<reference evidence="1 2" key="1">
    <citation type="journal article" date="2019" name="Int. J. Syst. Evol. Microbiol.">
        <title>The Global Catalogue of Microorganisms (GCM) 10K type strain sequencing project: providing services to taxonomists for standard genome sequencing and annotation.</title>
        <authorList>
            <consortium name="The Broad Institute Genomics Platform"/>
            <consortium name="The Broad Institute Genome Sequencing Center for Infectious Disease"/>
            <person name="Wu L."/>
            <person name="Ma J."/>
        </authorList>
    </citation>
    <scope>NUCLEOTIDE SEQUENCE [LARGE SCALE GENOMIC DNA]</scope>
    <source>
        <strain evidence="1 2">JCM 13850</strain>
    </source>
</reference>
<accession>A0ABN3ADV1</accession>
<gene>
    <name evidence="1" type="ORF">GCM10009727_76290</name>
</gene>